<dbReference type="SUPFAM" id="SSF50800">
    <property type="entry name" value="PK beta-barrel domain-like"/>
    <property type="match status" value="1"/>
</dbReference>
<dbReference type="GO" id="GO:0030151">
    <property type="term" value="F:molybdenum ion binding"/>
    <property type="evidence" value="ECO:0007669"/>
    <property type="project" value="InterPro"/>
</dbReference>
<feature type="domain" description="MOSC" evidence="1">
    <location>
        <begin position="104"/>
        <end position="246"/>
    </location>
</feature>
<reference evidence="2 3" key="1">
    <citation type="journal article" date="2010" name="J. Bacteriol.">
        <title>Genome sequences of Pelagibaca bermudensis HTCC2601T and Maritimibacter alkaliphilus HTCC2654T, the type strains of two marine Roseobacter genera.</title>
        <authorList>
            <person name="Thrash J.C."/>
            <person name="Cho J.C."/>
            <person name="Ferriera S."/>
            <person name="Johnson J."/>
            <person name="Vergin K.L."/>
            <person name="Giovannoni S.J."/>
        </authorList>
    </citation>
    <scope>NUCLEOTIDE SEQUENCE [LARGE SCALE GENOMIC DNA]</scope>
    <source>
        <strain evidence="3">DSM 26914 / JCM 13377 / KCTC 12554 / HTCC2601</strain>
    </source>
</reference>
<dbReference type="PROSITE" id="PS51340">
    <property type="entry name" value="MOSC"/>
    <property type="match status" value="1"/>
</dbReference>
<dbReference type="InterPro" id="IPR011037">
    <property type="entry name" value="Pyrv_Knase-like_insert_dom_sf"/>
</dbReference>
<dbReference type="HOGENOM" id="CLU_028286_5_0_5"/>
<name>Q0FM26_SALBH</name>
<accession>Q0FM26</accession>
<dbReference type="InterPro" id="IPR052716">
    <property type="entry name" value="MOSC_domain"/>
</dbReference>
<dbReference type="PANTHER" id="PTHR36930:SF1">
    <property type="entry name" value="MOSC DOMAIN-CONTAINING PROTEIN"/>
    <property type="match status" value="1"/>
</dbReference>
<organism evidence="2 3">
    <name type="scientific">Salipiger bermudensis (strain DSM 26914 / JCM 13377 / KCTC 12554 / HTCC2601)</name>
    <name type="common">Pelagibaca bermudensis</name>
    <dbReference type="NCBI Taxonomy" id="314265"/>
    <lineage>
        <taxon>Bacteria</taxon>
        <taxon>Pseudomonadati</taxon>
        <taxon>Pseudomonadota</taxon>
        <taxon>Alphaproteobacteria</taxon>
        <taxon>Rhodobacterales</taxon>
        <taxon>Roseobacteraceae</taxon>
        <taxon>Salipiger</taxon>
    </lineage>
</organism>
<dbReference type="EMBL" id="AATQ01000029">
    <property type="protein sequence ID" value="EAU45299.1"/>
    <property type="molecule type" value="Genomic_DNA"/>
</dbReference>
<dbReference type="InterPro" id="IPR005302">
    <property type="entry name" value="MoCF_Sase_C"/>
</dbReference>
<sequence length="246" mass="26865">MTARLAQIARYPIKGIGTEPLETVILDQDAPMPGDRAWALRHETAPEELGWLPRKNFLVVASGPALAPVRARTETDGRIALSHPDRPDIAIAPSSDGPALIDWVRPLWPDTAPAPRLLVPAPPQGMGDNGRAELSILSLASLRALEERIGQPLQIARFRGNLILDGLAPWAEFDWIGQRLRIGDVELEITERITRCRATEASPETGQRDAEPVRALHTGWGHRDFGVYARVTKGGMIATGNEVTPI</sequence>
<dbReference type="eggNOG" id="COG3217">
    <property type="taxonomic scope" value="Bacteria"/>
</dbReference>
<dbReference type="OrthoDB" id="581532at2"/>
<dbReference type="RefSeq" id="WP_007796933.1">
    <property type="nucleotide sequence ID" value="NZ_DS022276.1"/>
</dbReference>
<proteinExistence type="predicted"/>
<dbReference type="Pfam" id="PF03476">
    <property type="entry name" value="MOSC_N"/>
    <property type="match status" value="1"/>
</dbReference>
<dbReference type="AlphaFoldDB" id="Q0FM26"/>
<evidence type="ECO:0000313" key="3">
    <source>
        <dbReference type="Proteomes" id="UP000006230"/>
    </source>
</evidence>
<gene>
    <name evidence="2" type="ORF">R2601_17217</name>
</gene>
<dbReference type="STRING" id="314265.R2601_17217"/>
<dbReference type="GO" id="GO:0003824">
    <property type="term" value="F:catalytic activity"/>
    <property type="evidence" value="ECO:0007669"/>
    <property type="project" value="InterPro"/>
</dbReference>
<evidence type="ECO:0000313" key="2">
    <source>
        <dbReference type="EMBL" id="EAU45299.1"/>
    </source>
</evidence>
<protein>
    <recommendedName>
        <fullName evidence="1">MOSC domain-containing protein</fullName>
    </recommendedName>
</protein>
<dbReference type="Proteomes" id="UP000006230">
    <property type="component" value="Unassembled WGS sequence"/>
</dbReference>
<keyword evidence="3" id="KW-1185">Reference proteome</keyword>
<dbReference type="GO" id="GO:0030170">
    <property type="term" value="F:pyridoxal phosphate binding"/>
    <property type="evidence" value="ECO:0007669"/>
    <property type="project" value="InterPro"/>
</dbReference>
<dbReference type="Gene3D" id="2.40.33.20">
    <property type="entry name" value="PK beta-barrel domain-like"/>
    <property type="match status" value="1"/>
</dbReference>
<evidence type="ECO:0000259" key="1">
    <source>
        <dbReference type="PROSITE" id="PS51340"/>
    </source>
</evidence>
<dbReference type="Pfam" id="PF03473">
    <property type="entry name" value="MOSC"/>
    <property type="match status" value="1"/>
</dbReference>
<comment type="caution">
    <text evidence="2">The sequence shown here is derived from an EMBL/GenBank/DDBJ whole genome shotgun (WGS) entry which is preliminary data.</text>
</comment>
<dbReference type="PANTHER" id="PTHR36930">
    <property type="entry name" value="METAL-SULFUR CLUSTER BIOSYNTHESIS PROTEINS YUAD-RELATED"/>
    <property type="match status" value="1"/>
</dbReference>
<dbReference type="InterPro" id="IPR005303">
    <property type="entry name" value="MOCOS_middle"/>
</dbReference>